<gene>
    <name evidence="1" type="ORF">H1S01_03435</name>
</gene>
<comment type="caution">
    <text evidence="1">The sequence shown here is derived from an EMBL/GenBank/DDBJ whole genome shotgun (WGS) entry which is preliminary data.</text>
</comment>
<keyword evidence="2" id="KW-1185">Reference proteome</keyword>
<name>A0ABR7T0V3_HELCL</name>
<evidence type="ECO:0000313" key="1">
    <source>
        <dbReference type="EMBL" id="MBC9783565.1"/>
    </source>
</evidence>
<organism evidence="1 2">
    <name type="scientific">Heliobacterium chlorum</name>
    <dbReference type="NCBI Taxonomy" id="2698"/>
    <lineage>
        <taxon>Bacteria</taxon>
        <taxon>Bacillati</taxon>
        <taxon>Bacillota</taxon>
        <taxon>Clostridia</taxon>
        <taxon>Eubacteriales</taxon>
        <taxon>Heliobacteriaceae</taxon>
        <taxon>Heliobacterium</taxon>
    </lineage>
</organism>
<sequence>MTTKIVLGETDIKTTIRMMIAASGLTGLAELAREMGEKENTLRSAVNNGAIRLVDFQRAAEIMGFSVTIEQKEKPRSTE</sequence>
<reference evidence="1 2" key="1">
    <citation type="submission" date="2020-07" db="EMBL/GenBank/DDBJ databases">
        <title>Draft whole-genome sequence of Heliobacterium chlorum DSM 3682, type strain.</title>
        <authorList>
            <person name="Kyndt J.A."/>
            <person name="Meyer T.E."/>
            <person name="Imhoff J.F."/>
        </authorList>
    </citation>
    <scope>NUCLEOTIDE SEQUENCE [LARGE SCALE GENOMIC DNA]</scope>
    <source>
        <strain evidence="1 2">DSM 3682</strain>
    </source>
</reference>
<proteinExistence type="predicted"/>
<evidence type="ECO:0000313" key="2">
    <source>
        <dbReference type="Proteomes" id="UP000617402"/>
    </source>
</evidence>
<protein>
    <submittedName>
        <fullName evidence="1">Uncharacterized protein</fullName>
    </submittedName>
</protein>
<dbReference type="RefSeq" id="WP_188038720.1">
    <property type="nucleotide sequence ID" value="NZ_JACVHF010000002.1"/>
</dbReference>
<dbReference type="Proteomes" id="UP000617402">
    <property type="component" value="Unassembled WGS sequence"/>
</dbReference>
<dbReference type="EMBL" id="JACVHF010000002">
    <property type="protein sequence ID" value="MBC9783565.1"/>
    <property type="molecule type" value="Genomic_DNA"/>
</dbReference>
<accession>A0ABR7T0V3</accession>